<keyword evidence="3" id="KW-1185">Reference proteome</keyword>
<name>A0AAV4TMV8_CAEEX</name>
<comment type="caution">
    <text evidence="2">The sequence shown here is derived from an EMBL/GenBank/DDBJ whole genome shotgun (WGS) entry which is preliminary data.</text>
</comment>
<dbReference type="Pfam" id="PF23553">
    <property type="entry name" value="NELF-A_N"/>
    <property type="match status" value="1"/>
</dbReference>
<evidence type="ECO:0000313" key="2">
    <source>
        <dbReference type="EMBL" id="GIY46077.1"/>
    </source>
</evidence>
<dbReference type="Proteomes" id="UP001054945">
    <property type="component" value="Unassembled WGS sequence"/>
</dbReference>
<protein>
    <recommendedName>
        <fullName evidence="1">NELF-A N-terminal domain-containing protein</fullName>
    </recommendedName>
</protein>
<evidence type="ECO:0000313" key="3">
    <source>
        <dbReference type="Proteomes" id="UP001054945"/>
    </source>
</evidence>
<evidence type="ECO:0000259" key="1">
    <source>
        <dbReference type="Pfam" id="PF23553"/>
    </source>
</evidence>
<gene>
    <name evidence="2" type="ORF">CEXT_177621</name>
</gene>
<organism evidence="2 3">
    <name type="scientific">Caerostris extrusa</name>
    <name type="common">Bark spider</name>
    <name type="synonym">Caerostris bankana</name>
    <dbReference type="NCBI Taxonomy" id="172846"/>
    <lineage>
        <taxon>Eukaryota</taxon>
        <taxon>Metazoa</taxon>
        <taxon>Ecdysozoa</taxon>
        <taxon>Arthropoda</taxon>
        <taxon>Chelicerata</taxon>
        <taxon>Arachnida</taxon>
        <taxon>Araneae</taxon>
        <taxon>Araneomorphae</taxon>
        <taxon>Entelegynae</taxon>
        <taxon>Araneoidea</taxon>
        <taxon>Araneidae</taxon>
        <taxon>Caerostris</taxon>
    </lineage>
</organism>
<feature type="domain" description="NELF-A N-terminal" evidence="1">
    <location>
        <begin position="48"/>
        <end position="93"/>
    </location>
</feature>
<accession>A0AAV4TMV8</accession>
<dbReference type="AlphaFoldDB" id="A0AAV4TMV8"/>
<dbReference type="EMBL" id="BPLR01011363">
    <property type="protein sequence ID" value="GIY46077.1"/>
    <property type="molecule type" value="Genomic_DNA"/>
</dbReference>
<proteinExistence type="predicted"/>
<reference evidence="2 3" key="1">
    <citation type="submission" date="2021-06" db="EMBL/GenBank/DDBJ databases">
        <title>Caerostris extrusa draft genome.</title>
        <authorList>
            <person name="Kono N."/>
            <person name="Arakawa K."/>
        </authorList>
    </citation>
    <scope>NUCLEOTIDE SEQUENCE [LARGE SCALE GENOMIC DNA]</scope>
</reference>
<dbReference type="InterPro" id="IPR056557">
    <property type="entry name" value="NELF-A_N"/>
</dbReference>
<sequence length="114" mass="13390">MPKLVRPQLHSSRAFREVADNWQLSTDGGGLGVGEFFRVRRTHVGDDMTVLHIPRRNIDEFKNYLDELFEISVHDNDSWVSMLTELLKFLPYNWTFKFQTKKKTIQSLQKSSMS</sequence>